<protein>
    <submittedName>
        <fullName evidence="3">WYL domain-containing protein</fullName>
    </submittedName>
</protein>
<dbReference type="InterPro" id="IPR051534">
    <property type="entry name" value="CBASS_pafABC_assoc_protein"/>
</dbReference>
<sequence>MLKAAARSGGSRVEDVAKKVLRLLQREESVPIQQMQRGAGASEKTIKRAIEWLRDRGAEVPYVAALRGYQLVDRTFSLPLTDPSNEDLQAILTAAGLLQEVGQGECATRAWALFRGLAERVGDGKKTPIRGDALRVTQRSAMLREPRWVLELLRAVRREVVSIEYRSPWANELKLHRIEPWQVWLHDGVFYVRGYSQLRKAPRTFRLANVTKLTRLSSEKPTAAVPADPWSEGDPRYGIDEDRPGVAIVRFRGPVARWISEIRWHPEQKDAWVAPDEVLERCVPYRSVREFARHLLGVIDGLDAVEPPALRERLVELASQGIASLTRSDGSGSSG</sequence>
<evidence type="ECO:0000313" key="4">
    <source>
        <dbReference type="Proteomes" id="UP001151081"/>
    </source>
</evidence>
<dbReference type="EMBL" id="JAGTJJ010000001">
    <property type="protein sequence ID" value="MDC3979309.1"/>
    <property type="molecule type" value="Genomic_DNA"/>
</dbReference>
<evidence type="ECO:0000259" key="1">
    <source>
        <dbReference type="Pfam" id="PF13280"/>
    </source>
</evidence>
<name>A0A9X4ANT4_9BACT</name>
<dbReference type="Proteomes" id="UP001151081">
    <property type="component" value="Unassembled WGS sequence"/>
</dbReference>
<dbReference type="Pfam" id="PF25583">
    <property type="entry name" value="WCX"/>
    <property type="match status" value="1"/>
</dbReference>
<dbReference type="RefSeq" id="WP_272418277.1">
    <property type="nucleotide sequence ID" value="NZ_JAGTJJ010000001.1"/>
</dbReference>
<dbReference type="InterPro" id="IPR036388">
    <property type="entry name" value="WH-like_DNA-bd_sf"/>
</dbReference>
<dbReference type="Gene3D" id="1.10.10.10">
    <property type="entry name" value="Winged helix-like DNA-binding domain superfamily/Winged helix DNA-binding domain"/>
    <property type="match status" value="1"/>
</dbReference>
<dbReference type="PANTHER" id="PTHR34580">
    <property type="match status" value="1"/>
</dbReference>
<proteinExistence type="predicted"/>
<comment type="caution">
    <text evidence="3">The sequence shown here is derived from an EMBL/GenBank/DDBJ whole genome shotgun (WGS) entry which is preliminary data.</text>
</comment>
<feature type="domain" description="WCX" evidence="2">
    <location>
        <begin position="247"/>
        <end position="319"/>
    </location>
</feature>
<evidence type="ECO:0000313" key="3">
    <source>
        <dbReference type="EMBL" id="MDC3979309.1"/>
    </source>
</evidence>
<dbReference type="InterPro" id="IPR057727">
    <property type="entry name" value="WCX_dom"/>
</dbReference>
<dbReference type="PANTHER" id="PTHR34580:SF1">
    <property type="entry name" value="PROTEIN PAFC"/>
    <property type="match status" value="1"/>
</dbReference>
<evidence type="ECO:0000259" key="2">
    <source>
        <dbReference type="Pfam" id="PF25583"/>
    </source>
</evidence>
<dbReference type="Pfam" id="PF13280">
    <property type="entry name" value="WYL"/>
    <property type="match status" value="1"/>
</dbReference>
<gene>
    <name evidence="3" type="ORF">KEG57_02280</name>
</gene>
<dbReference type="AlphaFoldDB" id="A0A9X4ANT4"/>
<feature type="domain" description="WYL" evidence="1">
    <location>
        <begin position="156"/>
        <end position="214"/>
    </location>
</feature>
<keyword evidence="4" id="KW-1185">Reference proteome</keyword>
<accession>A0A9X4ANT4</accession>
<organism evidence="3 4">
    <name type="scientific">Polyangium jinanense</name>
    <dbReference type="NCBI Taxonomy" id="2829994"/>
    <lineage>
        <taxon>Bacteria</taxon>
        <taxon>Pseudomonadati</taxon>
        <taxon>Myxococcota</taxon>
        <taxon>Polyangia</taxon>
        <taxon>Polyangiales</taxon>
        <taxon>Polyangiaceae</taxon>
        <taxon>Polyangium</taxon>
    </lineage>
</organism>
<reference evidence="3 4" key="1">
    <citation type="submission" date="2021-04" db="EMBL/GenBank/DDBJ databases">
        <title>Genome analysis of Polyangium sp.</title>
        <authorList>
            <person name="Li Y."/>
            <person name="Wang J."/>
        </authorList>
    </citation>
    <scope>NUCLEOTIDE SEQUENCE [LARGE SCALE GENOMIC DNA]</scope>
    <source>
        <strain evidence="3 4">SDU14</strain>
    </source>
</reference>
<dbReference type="InterPro" id="IPR026881">
    <property type="entry name" value="WYL_dom"/>
</dbReference>